<gene>
    <name evidence="1" type="ORF">TEK04_19435</name>
</gene>
<comment type="caution">
    <text evidence="1">The sequence shown here is derived from an EMBL/GenBank/DDBJ whole genome shotgun (WGS) entry which is preliminary data.</text>
</comment>
<dbReference type="Pfam" id="PF10065">
    <property type="entry name" value="DUF2303"/>
    <property type="match status" value="1"/>
</dbReference>
<organism evidence="1 2">
    <name type="scientific">Klenkia sesuvii</name>
    <dbReference type="NCBI Taxonomy" id="3103137"/>
    <lineage>
        <taxon>Bacteria</taxon>
        <taxon>Bacillati</taxon>
        <taxon>Actinomycetota</taxon>
        <taxon>Actinomycetes</taxon>
        <taxon>Geodermatophilales</taxon>
        <taxon>Geodermatophilaceae</taxon>
        <taxon>Klenkia</taxon>
    </lineage>
</organism>
<proteinExistence type="predicted"/>
<keyword evidence="2" id="KW-1185">Reference proteome</keyword>
<dbReference type="Proteomes" id="UP001361570">
    <property type="component" value="Unassembled WGS sequence"/>
</dbReference>
<evidence type="ECO:0000313" key="2">
    <source>
        <dbReference type="Proteomes" id="UP001361570"/>
    </source>
</evidence>
<name>A0ABU8DYI7_9ACTN</name>
<sequence length="292" mass="32255">MNPYEDTKTDSAVAAELAGRLGAAEHDVETIELADGRSLVRTLRQQGVVETLLDPDDYAARPRYKTGKVELLTVPSLIAYVEKHQGPGTEVWVRPDAGLFEAVLDDHGPLDPDGDEPGRPGWGDHRAVCTLQQTRDWKHWLSLDGKLLDQLQFAEHIEAGLHNVVDPAAADLLEIAQTLHGSRNVDWKSGARLSDGQVQLRYEERIEGKAAGDLEIPQTFTLALAPFEGTEPVRLVASLRWRLGDGRVQLGYRLQRPDVVLREAVDGLIDQLEGDLDLRVLLGTPRPARDLP</sequence>
<accession>A0ABU8DYI7</accession>
<dbReference type="EMBL" id="JBAPLU010000029">
    <property type="protein sequence ID" value="MEI4273899.1"/>
    <property type="molecule type" value="Genomic_DNA"/>
</dbReference>
<protein>
    <submittedName>
        <fullName evidence="1">DUF2303 family protein</fullName>
    </submittedName>
</protein>
<evidence type="ECO:0000313" key="1">
    <source>
        <dbReference type="EMBL" id="MEI4273899.1"/>
    </source>
</evidence>
<reference evidence="1 2" key="1">
    <citation type="submission" date="2024-03" db="EMBL/GenBank/DDBJ databases">
        <title>Draft genome sequence of Klenkia sp. LSe6-5.</title>
        <authorList>
            <person name="Duangmal K."/>
            <person name="Chantavorakit T."/>
        </authorList>
    </citation>
    <scope>NUCLEOTIDE SEQUENCE [LARGE SCALE GENOMIC DNA]</scope>
    <source>
        <strain evidence="1 2">LSe6-5</strain>
    </source>
</reference>
<dbReference type="InterPro" id="IPR019276">
    <property type="entry name" value="DUF2303"/>
</dbReference>
<dbReference type="RefSeq" id="WP_336406015.1">
    <property type="nucleotide sequence ID" value="NZ_JBAPLU010000029.1"/>
</dbReference>